<keyword evidence="8" id="KW-1003">Cell membrane</keyword>
<keyword evidence="6 7" id="KW-0129">CBS domain</keyword>
<dbReference type="PANTHER" id="PTHR43869">
    <property type="entry name" value="GLYCINE BETAINE/PROLINE BETAINE TRANSPORT SYSTEM ATP-BINDING PROTEIN PROV"/>
    <property type="match status" value="1"/>
</dbReference>
<comment type="subcellular location">
    <subcellularLocation>
        <location evidence="8">Cell inner membrane</location>
        <topology evidence="8">Peripheral membrane protein</topology>
    </subcellularLocation>
</comment>
<keyword evidence="4 8" id="KW-0067">ATP-binding</keyword>
<dbReference type="InterPro" id="IPR003439">
    <property type="entry name" value="ABC_transporter-like_ATP-bd"/>
</dbReference>
<evidence type="ECO:0000313" key="11">
    <source>
        <dbReference type="EMBL" id="NMP21362.1"/>
    </source>
</evidence>
<protein>
    <recommendedName>
        <fullName evidence="8">Quaternary amine transport ATP-binding protein</fullName>
        <ecNumber evidence="8">7.6.2.9</ecNumber>
    </recommendedName>
</protein>
<dbReference type="Pfam" id="PF00571">
    <property type="entry name" value="CBS"/>
    <property type="match status" value="2"/>
</dbReference>
<evidence type="ECO:0000259" key="9">
    <source>
        <dbReference type="PROSITE" id="PS50893"/>
    </source>
</evidence>
<dbReference type="GO" id="GO:0006865">
    <property type="term" value="P:amino acid transport"/>
    <property type="evidence" value="ECO:0007669"/>
    <property type="project" value="UniProtKB-UniRule"/>
</dbReference>
<dbReference type="SMART" id="SM00382">
    <property type="entry name" value="AAA"/>
    <property type="match status" value="1"/>
</dbReference>
<gene>
    <name evidence="11" type="ORF">HIJ39_03195</name>
</gene>
<comment type="caution">
    <text evidence="11">The sequence shown here is derived from an EMBL/GenBank/DDBJ whole genome shotgun (WGS) entry which is preliminary data.</text>
</comment>
<evidence type="ECO:0000256" key="6">
    <source>
        <dbReference type="ARBA" id="ARBA00023122"/>
    </source>
</evidence>
<dbReference type="GO" id="GO:0005524">
    <property type="term" value="F:ATP binding"/>
    <property type="evidence" value="ECO:0007669"/>
    <property type="project" value="UniProtKB-UniRule"/>
</dbReference>
<keyword evidence="8" id="KW-0997">Cell inner membrane</keyword>
<feature type="domain" description="CBS" evidence="10">
    <location>
        <begin position="281"/>
        <end position="337"/>
    </location>
</feature>
<evidence type="ECO:0000256" key="1">
    <source>
        <dbReference type="ARBA" id="ARBA00005417"/>
    </source>
</evidence>
<dbReference type="FunFam" id="3.40.50.300:FF:000201">
    <property type="entry name" value="Glycine betaine/L-proline ABC transporter ATP-binding protein"/>
    <property type="match status" value="1"/>
</dbReference>
<dbReference type="InterPro" id="IPR005892">
    <property type="entry name" value="Gly-betaine_transp_ATP-bd"/>
</dbReference>
<evidence type="ECO:0000256" key="8">
    <source>
        <dbReference type="RuleBase" id="RU369116"/>
    </source>
</evidence>
<reference evidence="11 12" key="1">
    <citation type="submission" date="2020-04" db="EMBL/GenBank/DDBJ databases">
        <authorList>
            <person name="Zhang R."/>
            <person name="Schippers A."/>
        </authorList>
    </citation>
    <scope>NUCLEOTIDE SEQUENCE [LARGE SCALE GENOMIC DNA]</scope>
    <source>
        <strain evidence="11 12">DSM 109850</strain>
    </source>
</reference>
<keyword evidence="8" id="KW-0472">Membrane</keyword>
<comment type="similarity">
    <text evidence="1 8">Belongs to the ABC transporter superfamily.</text>
</comment>
<organism evidence="11 12">
    <name type="scientific">Sulfobacillus harzensis</name>
    <dbReference type="NCBI Taxonomy" id="2729629"/>
    <lineage>
        <taxon>Bacteria</taxon>
        <taxon>Bacillati</taxon>
        <taxon>Bacillota</taxon>
        <taxon>Clostridia</taxon>
        <taxon>Eubacteriales</taxon>
        <taxon>Clostridiales Family XVII. Incertae Sedis</taxon>
        <taxon>Sulfobacillus</taxon>
    </lineage>
</organism>
<dbReference type="AlphaFoldDB" id="A0A7Y0Q1E3"/>
<feature type="domain" description="ABC transporter" evidence="9">
    <location>
        <begin position="27"/>
        <end position="267"/>
    </location>
</feature>
<evidence type="ECO:0000256" key="5">
    <source>
        <dbReference type="ARBA" id="ARBA00022970"/>
    </source>
</evidence>
<dbReference type="NCBIfam" id="TIGR01186">
    <property type="entry name" value="proV"/>
    <property type="match status" value="1"/>
</dbReference>
<keyword evidence="2 8" id="KW-0813">Transport</keyword>
<sequence length="404" mass="43793">MSSVITADHVNKIFGPPKEISRALSMIRDGDSRNLIRERTGCLVAVRDVSIAINPGELFVLMGLSGSGKSTFLRCLNAIIPATSGTITIAGTPLNPNDQRALTRLRRQHMTMVFQHFGLLPHRTVRDNVGFGLEIQGQSPDQRQQAVLEALERVGLQEWANAKPSELSGGMQQRVGIARALATGAPIMLMDEPFSALDPLIRREMQDELLRLQRDLGQTIVFVTHDLNEAMKLGDRIGIMREGELVQVGTAEEILSCPADDYVAQFVEDIDRGRALTASAIMRKPDPLSVNMGPRSAVRQMRQAGLSSAFVVDRNNRLVGILRVDHAARALDQGLDSIRTLTDSNVLTVAPEDPVVDVARGVATERVPAAVVDSDRKLLGLVTWVDIVATVGGLPVQEAVGGEG</sequence>
<dbReference type="Proteomes" id="UP000533476">
    <property type="component" value="Unassembled WGS sequence"/>
</dbReference>
<dbReference type="InterPro" id="IPR046342">
    <property type="entry name" value="CBS_dom_sf"/>
</dbReference>
<dbReference type="Pfam" id="PF00005">
    <property type="entry name" value="ABC_tran"/>
    <property type="match status" value="1"/>
</dbReference>
<evidence type="ECO:0000256" key="4">
    <source>
        <dbReference type="ARBA" id="ARBA00022840"/>
    </source>
</evidence>
<dbReference type="InterPro" id="IPR003593">
    <property type="entry name" value="AAA+_ATPase"/>
</dbReference>
<dbReference type="SUPFAM" id="SSF52540">
    <property type="entry name" value="P-loop containing nucleoside triphosphate hydrolases"/>
    <property type="match status" value="1"/>
</dbReference>
<dbReference type="EMBL" id="JABBVZ010000006">
    <property type="protein sequence ID" value="NMP21362.1"/>
    <property type="molecule type" value="Genomic_DNA"/>
</dbReference>
<evidence type="ECO:0000256" key="3">
    <source>
        <dbReference type="ARBA" id="ARBA00022741"/>
    </source>
</evidence>
<dbReference type="RefSeq" id="WP_169096620.1">
    <property type="nucleotide sequence ID" value="NZ_JABBVZ010000006.1"/>
</dbReference>
<dbReference type="GO" id="GO:0006970">
    <property type="term" value="P:response to osmotic stress"/>
    <property type="evidence" value="ECO:0007669"/>
    <property type="project" value="UniProtKB-ARBA"/>
</dbReference>
<dbReference type="PROSITE" id="PS00211">
    <property type="entry name" value="ABC_TRANSPORTER_1"/>
    <property type="match status" value="1"/>
</dbReference>
<dbReference type="InterPro" id="IPR027417">
    <property type="entry name" value="P-loop_NTPase"/>
</dbReference>
<dbReference type="SUPFAM" id="SSF54631">
    <property type="entry name" value="CBS-domain pair"/>
    <property type="match status" value="1"/>
</dbReference>
<dbReference type="GO" id="GO:0016887">
    <property type="term" value="F:ATP hydrolysis activity"/>
    <property type="evidence" value="ECO:0007669"/>
    <property type="project" value="UniProtKB-UniRule"/>
</dbReference>
<dbReference type="SMART" id="SM00116">
    <property type="entry name" value="CBS"/>
    <property type="match status" value="2"/>
</dbReference>
<dbReference type="GO" id="GO:0005886">
    <property type="term" value="C:plasma membrane"/>
    <property type="evidence" value="ECO:0007669"/>
    <property type="project" value="UniProtKB-SubCell"/>
</dbReference>
<name>A0A7Y0Q1E3_9FIRM</name>
<dbReference type="PANTHER" id="PTHR43869:SF1">
    <property type="entry name" value="GLYCINE BETAINE_PROLINE BETAINE TRANSPORT SYSTEM ATP-BINDING PROTEIN PROV"/>
    <property type="match status" value="1"/>
</dbReference>
<keyword evidence="12" id="KW-1185">Reference proteome</keyword>
<dbReference type="EC" id="7.6.2.9" evidence="8"/>
<dbReference type="InterPro" id="IPR017871">
    <property type="entry name" value="ABC_transporter-like_CS"/>
</dbReference>
<dbReference type="Gene3D" id="3.10.580.10">
    <property type="entry name" value="CBS-domain"/>
    <property type="match status" value="1"/>
</dbReference>
<evidence type="ECO:0000259" key="10">
    <source>
        <dbReference type="PROSITE" id="PS51371"/>
    </source>
</evidence>
<dbReference type="GO" id="GO:0015418">
    <property type="term" value="F:ABC-type quaternary ammonium compound transporting activity"/>
    <property type="evidence" value="ECO:0007669"/>
    <property type="project" value="UniProtKB-EC"/>
</dbReference>
<evidence type="ECO:0000313" key="12">
    <source>
        <dbReference type="Proteomes" id="UP000533476"/>
    </source>
</evidence>
<dbReference type="GO" id="GO:0031460">
    <property type="term" value="P:glycine betaine transport"/>
    <property type="evidence" value="ECO:0007669"/>
    <property type="project" value="InterPro"/>
</dbReference>
<proteinExistence type="inferred from homology"/>
<dbReference type="InterPro" id="IPR051921">
    <property type="entry name" value="ABC_osmolyte_uptake_ATP-bind"/>
</dbReference>
<keyword evidence="3 8" id="KW-0547">Nucleotide-binding</keyword>
<evidence type="ECO:0000256" key="7">
    <source>
        <dbReference type="PROSITE-ProRule" id="PRU00703"/>
    </source>
</evidence>
<dbReference type="PROSITE" id="PS51371">
    <property type="entry name" value="CBS"/>
    <property type="match status" value="1"/>
</dbReference>
<dbReference type="InterPro" id="IPR000644">
    <property type="entry name" value="CBS_dom"/>
</dbReference>
<comment type="subunit">
    <text evidence="8">The complex is probably composed of two ATP-binding proteins, two transmembrane proteins and a solute-binding protein.</text>
</comment>
<evidence type="ECO:0000256" key="2">
    <source>
        <dbReference type="ARBA" id="ARBA00022448"/>
    </source>
</evidence>
<dbReference type="PROSITE" id="PS50893">
    <property type="entry name" value="ABC_TRANSPORTER_2"/>
    <property type="match status" value="1"/>
</dbReference>
<accession>A0A7Y0Q1E3</accession>
<comment type="catalytic activity">
    <reaction evidence="8">
        <text>a quaternary ammonium(out) + ATP + H2O = a quaternary ammonium(in) + ADP + phosphate + H(+)</text>
        <dbReference type="Rhea" id="RHEA:11036"/>
        <dbReference type="ChEBI" id="CHEBI:15377"/>
        <dbReference type="ChEBI" id="CHEBI:15378"/>
        <dbReference type="ChEBI" id="CHEBI:30616"/>
        <dbReference type="ChEBI" id="CHEBI:35267"/>
        <dbReference type="ChEBI" id="CHEBI:43474"/>
        <dbReference type="ChEBI" id="CHEBI:456216"/>
    </reaction>
</comment>
<dbReference type="Gene3D" id="3.40.50.300">
    <property type="entry name" value="P-loop containing nucleotide triphosphate hydrolases"/>
    <property type="match status" value="1"/>
</dbReference>
<keyword evidence="5" id="KW-0029">Amino-acid transport</keyword>